<dbReference type="CDD" id="cd01745">
    <property type="entry name" value="GATase1_2"/>
    <property type="match status" value="1"/>
</dbReference>
<keyword evidence="1" id="KW-0378">Hydrolase</keyword>
<dbReference type="InterPro" id="IPR011697">
    <property type="entry name" value="Peptidase_C26"/>
</dbReference>
<protein>
    <submittedName>
        <fullName evidence="1">Gamma-glutamyl-gamma-aminobutyrate hydrolase family protein</fullName>
    </submittedName>
</protein>
<evidence type="ECO:0000313" key="1">
    <source>
        <dbReference type="EMBL" id="MDM4017719.1"/>
    </source>
</evidence>
<keyword evidence="2" id="KW-1185">Reference proteome</keyword>
<proteinExistence type="predicted"/>
<dbReference type="PROSITE" id="PS51273">
    <property type="entry name" value="GATASE_TYPE_1"/>
    <property type="match status" value="1"/>
</dbReference>
<dbReference type="Gene3D" id="3.40.50.880">
    <property type="match status" value="1"/>
</dbReference>
<dbReference type="PANTHER" id="PTHR43235:SF1">
    <property type="entry name" value="GLUTAMINE AMIDOTRANSFERASE PB2B2.05-RELATED"/>
    <property type="match status" value="1"/>
</dbReference>
<dbReference type="Proteomes" id="UP001239462">
    <property type="component" value="Unassembled WGS sequence"/>
</dbReference>
<dbReference type="EMBL" id="JASZZN010000016">
    <property type="protein sequence ID" value="MDM4017719.1"/>
    <property type="molecule type" value="Genomic_DNA"/>
</dbReference>
<dbReference type="InterPro" id="IPR029062">
    <property type="entry name" value="Class_I_gatase-like"/>
</dbReference>
<dbReference type="SUPFAM" id="SSF52317">
    <property type="entry name" value="Class I glutamine amidotransferase-like"/>
    <property type="match status" value="1"/>
</dbReference>
<comment type="caution">
    <text evidence="1">The sequence shown here is derived from an EMBL/GenBank/DDBJ whole genome shotgun (WGS) entry which is preliminary data.</text>
</comment>
<accession>A0ABT7PN57</accession>
<organism evidence="1 2">
    <name type="scientific">Roseiconus lacunae</name>
    <dbReference type="NCBI Taxonomy" id="2605694"/>
    <lineage>
        <taxon>Bacteria</taxon>
        <taxon>Pseudomonadati</taxon>
        <taxon>Planctomycetota</taxon>
        <taxon>Planctomycetia</taxon>
        <taxon>Pirellulales</taxon>
        <taxon>Pirellulaceae</taxon>
        <taxon>Roseiconus</taxon>
    </lineage>
</organism>
<dbReference type="Pfam" id="PF07722">
    <property type="entry name" value="Peptidase_C26"/>
    <property type="match status" value="1"/>
</dbReference>
<evidence type="ECO:0000313" key="2">
    <source>
        <dbReference type="Proteomes" id="UP001239462"/>
    </source>
</evidence>
<dbReference type="GO" id="GO:0016787">
    <property type="term" value="F:hydrolase activity"/>
    <property type="evidence" value="ECO:0007669"/>
    <property type="project" value="UniProtKB-KW"/>
</dbReference>
<name>A0ABT7PN57_9BACT</name>
<reference evidence="1 2" key="1">
    <citation type="submission" date="2023-06" db="EMBL/GenBank/DDBJ databases">
        <title>Roseiconus lacunae JC819 isolated from Gulf of Mannar region, Tamil Nadu.</title>
        <authorList>
            <person name="Pk S."/>
            <person name="Ch S."/>
            <person name="Ch V.R."/>
        </authorList>
    </citation>
    <scope>NUCLEOTIDE SEQUENCE [LARGE SCALE GENOMIC DNA]</scope>
    <source>
        <strain evidence="1 2">JC819</strain>
    </source>
</reference>
<dbReference type="RefSeq" id="WP_230779957.1">
    <property type="nucleotide sequence ID" value="NZ_CP141221.1"/>
</dbReference>
<dbReference type="PANTHER" id="PTHR43235">
    <property type="entry name" value="GLUTAMINE AMIDOTRANSFERASE PB2B2.05-RELATED"/>
    <property type="match status" value="1"/>
</dbReference>
<sequence>MSSDVMTRKPVIGINCDFKAADRNKPGFAYLAAGYFQSIDSAGGIPVVLPPMDDSQSIARALELVDGFMMIGGGDLDPRNDGFMLHSSVRPMDPVRETSDRLLMAEIAERRIPLLAIGAGMQLMNVQQGGNLFLHIKEDLPDAVPHLDPHDPSHRHTLEVESDSLVGRVFGDGEIRVSSRHHMAIDEVAPGFRVTARCPDGVIEAIESEMMDWFAIGTQFHPECAAASALDVRIFEEFIEGIVAGKAEEADSLRLVA</sequence>
<gene>
    <name evidence="1" type="ORF">QTN89_19885</name>
</gene>
<dbReference type="InterPro" id="IPR044668">
    <property type="entry name" value="PuuD-like"/>
</dbReference>